<dbReference type="Gene3D" id="3.60.21.10">
    <property type="match status" value="1"/>
</dbReference>
<keyword evidence="6" id="KW-1185">Reference proteome</keyword>
<evidence type="ECO:0000313" key="6">
    <source>
        <dbReference type="Proteomes" id="UP001240447"/>
    </source>
</evidence>
<dbReference type="Pfam" id="PF09992">
    <property type="entry name" value="NAGPA"/>
    <property type="match status" value="1"/>
</dbReference>
<dbReference type="PANTHER" id="PTHR40446">
    <property type="entry name" value="N-ACETYLGLUCOSAMINE-1-PHOSPHODIESTER ALPHA-N-ACETYLGLUCOSAMINIDASE"/>
    <property type="match status" value="1"/>
</dbReference>
<feature type="compositionally biased region" description="Basic and acidic residues" evidence="1">
    <location>
        <begin position="36"/>
        <end position="52"/>
    </location>
</feature>
<dbReference type="RefSeq" id="WP_306825282.1">
    <property type="nucleotide sequence ID" value="NZ_JAUSQM010000001.1"/>
</dbReference>
<sequence length="1120" mass="117172">MPSSRRPLRRPLLALVCSAALVLTPGLAPAASADDQQGRRDAPRDAPYRYESGEPASGRFGTAGVKPDTRPGAAHFDVDEVTTPVARGLTHTRFDRLLPTGWIRANLLTADLGTPGLRLNYVGAPRVSSTEPLATMLRRHGAVAGVNGDFFDIGDTGAALGVGQQRGRGLLHAPASGWNNTFLLSGKQQARIATTFLDASVRRAGGQLLRVTNLNSPTIARDGIGIYTPAWGSDARSRVVPGQRARQVVIRDGRVRSNSLQLGTGEVPQGATVLIGVGKGAQRLSGWRRGNRVAVKYALDTSSRVAISGNTVILRKGTVLGGDPVRHPRTAIGIDATGQRVFVLTVDGRASHSTGVTLAETARILKEWGAVDALNLDGGGSSTMMARHAGTSIATMNHTSDGRQRAVPNGLGFRVVSGSTKLAGFHVRTAGTHPDDDRVLRGLGRTLAARGHTGRYGPSSARPTWRAGAGAQVRAGRSLRKVVVGRATGPVTVAARNGAARGTLALRVLGPVQRLEPTQGRIVLAGAGSGQYVELRGYDAAGHGTWVEPRDVQLAYNRNVLSVTPSGRGFLVRAKRGDARSPLTFTAGGVSSRIGVTSGDRGVRAHRLDGAGGWSTATARASASLAATSNRAGRAGRALQVTYRAAKADRRARHITLRHAPIALRPASHQLRLWVRGDGSGARVRLGLRPAQGAARWVTIAPQVTWTGWRQVRVTLPAALRRAGATPASVDRIRVVPTRPRAHADRLAFDDLGSAVPWVLAPLPTLPRDAAVVDAPSATSSNPRIAVLGDTGVSAAAPTSVAVRRFRAALRAARAAGVDQVLLTGDVVTHGTSANLAFARSLLEAELGRIPWSWAPGDRDRAGDLANYRRVLGAPTKVFDRAGVRFISLNTAGGTVRAGGFDQLVRLRQALANSTANRQVRAAVVVMHHSPRSLVPGAGRRLGDSREADLVEDVMGNAADRGTTPIAMVTGHGRRFQATHYDGVLAVGSGPVAGAPAGPSSGSFVGWTLLELAGGRLQTSFVPTVDSVQLTAPASLARGATSASRVTVRQDGRAVRWTYPMAATWRSSSRVHVGAAAQAPRTAYVAVNPRTGAITGLRRGATEVSVVVGGVTASARVSVS</sequence>
<dbReference type="InterPro" id="IPR018711">
    <property type="entry name" value="NAGPA"/>
</dbReference>
<organism evidence="5 6">
    <name type="scientific">Nocardioides massiliensis</name>
    <dbReference type="NCBI Taxonomy" id="1325935"/>
    <lineage>
        <taxon>Bacteria</taxon>
        <taxon>Bacillati</taxon>
        <taxon>Actinomycetota</taxon>
        <taxon>Actinomycetes</taxon>
        <taxon>Propionibacteriales</taxon>
        <taxon>Nocardioidaceae</taxon>
        <taxon>Nocardioides</taxon>
    </lineage>
</organism>
<keyword evidence="2" id="KW-0732">Signal</keyword>
<dbReference type="Proteomes" id="UP001240447">
    <property type="component" value="Unassembled WGS sequence"/>
</dbReference>
<dbReference type="InterPro" id="IPR029052">
    <property type="entry name" value="Metallo-depent_PP-like"/>
</dbReference>
<dbReference type="SUPFAM" id="SSF56300">
    <property type="entry name" value="Metallo-dependent phosphatases"/>
    <property type="match status" value="1"/>
</dbReference>
<dbReference type="EMBL" id="JAUSQM010000001">
    <property type="protein sequence ID" value="MDP9823373.1"/>
    <property type="molecule type" value="Genomic_DNA"/>
</dbReference>
<feature type="domain" description="Calcineurin-like phosphoesterase" evidence="3">
    <location>
        <begin position="784"/>
        <end position="951"/>
    </location>
</feature>
<feature type="domain" description="Phosphodiester glycosidase" evidence="4">
    <location>
        <begin position="248"/>
        <end position="413"/>
    </location>
</feature>
<proteinExistence type="predicted"/>
<reference evidence="5 6" key="1">
    <citation type="submission" date="2023-07" db="EMBL/GenBank/DDBJ databases">
        <title>Sequencing the genomes of 1000 actinobacteria strains.</title>
        <authorList>
            <person name="Klenk H.-P."/>
        </authorList>
    </citation>
    <scope>NUCLEOTIDE SEQUENCE [LARGE SCALE GENOMIC DNA]</scope>
    <source>
        <strain evidence="5 6">GD13</strain>
    </source>
</reference>
<gene>
    <name evidence="5" type="ORF">J2S59_003182</name>
</gene>
<evidence type="ECO:0000259" key="3">
    <source>
        <dbReference type="Pfam" id="PF00149"/>
    </source>
</evidence>
<evidence type="ECO:0000313" key="5">
    <source>
        <dbReference type="EMBL" id="MDP9823373.1"/>
    </source>
</evidence>
<feature type="chain" id="PRO_5047374709" evidence="2">
    <location>
        <begin position="31"/>
        <end position="1120"/>
    </location>
</feature>
<evidence type="ECO:0000256" key="1">
    <source>
        <dbReference type="SAM" id="MobiDB-lite"/>
    </source>
</evidence>
<feature type="region of interest" description="Disordered" evidence="1">
    <location>
        <begin position="30"/>
        <end position="75"/>
    </location>
</feature>
<evidence type="ECO:0000259" key="4">
    <source>
        <dbReference type="Pfam" id="PF09992"/>
    </source>
</evidence>
<name>A0ABT9NSG8_9ACTN</name>
<dbReference type="InterPro" id="IPR004843">
    <property type="entry name" value="Calcineurin-like_PHP"/>
</dbReference>
<accession>A0ABT9NSG8</accession>
<protein>
    <submittedName>
        <fullName evidence="5">Uncharacterized protein</fullName>
    </submittedName>
</protein>
<evidence type="ECO:0000256" key="2">
    <source>
        <dbReference type="SAM" id="SignalP"/>
    </source>
</evidence>
<dbReference type="Pfam" id="PF00149">
    <property type="entry name" value="Metallophos"/>
    <property type="match status" value="1"/>
</dbReference>
<dbReference type="PANTHER" id="PTHR40446:SF2">
    <property type="entry name" value="N-ACETYLGLUCOSAMINE-1-PHOSPHODIESTER ALPHA-N-ACETYLGLUCOSAMINIDASE"/>
    <property type="match status" value="1"/>
</dbReference>
<feature type="signal peptide" evidence="2">
    <location>
        <begin position="1"/>
        <end position="30"/>
    </location>
</feature>
<comment type="caution">
    <text evidence="5">The sequence shown here is derived from an EMBL/GenBank/DDBJ whole genome shotgun (WGS) entry which is preliminary data.</text>
</comment>